<reference evidence="1" key="2">
    <citation type="journal article" date="2014" name="ISME J.">
        <title>Microbial stratification in low pH oxic and suboxic macroscopic growths along an acid mine drainage.</title>
        <authorList>
            <person name="Mendez-Garcia C."/>
            <person name="Mesa V."/>
            <person name="Sprenger R.R."/>
            <person name="Richter M."/>
            <person name="Diez M.S."/>
            <person name="Solano J."/>
            <person name="Bargiela R."/>
            <person name="Golyshina O.V."/>
            <person name="Manteca A."/>
            <person name="Ramos J.L."/>
            <person name="Gallego J.R."/>
            <person name="Llorente I."/>
            <person name="Martins Dos Santos V.A."/>
            <person name="Jensen O.N."/>
            <person name="Pelaez A.I."/>
            <person name="Sanchez J."/>
            <person name="Ferrer M."/>
        </authorList>
    </citation>
    <scope>NUCLEOTIDE SEQUENCE</scope>
</reference>
<dbReference type="SUPFAM" id="SSF52540">
    <property type="entry name" value="P-loop containing nucleoside triphosphate hydrolases"/>
    <property type="match status" value="1"/>
</dbReference>
<dbReference type="InterPro" id="IPR042111">
    <property type="entry name" value="Adenylosuccinate_synth_dom3"/>
</dbReference>
<gene>
    <name evidence="1" type="ORF">B1A_12853</name>
</gene>
<proteinExistence type="predicted"/>
<name>T1BG53_9ZZZZ</name>
<dbReference type="InterPro" id="IPR001114">
    <property type="entry name" value="Adenylosuccinate_synthetase"/>
</dbReference>
<dbReference type="GO" id="GO:0000166">
    <property type="term" value="F:nucleotide binding"/>
    <property type="evidence" value="ECO:0007669"/>
    <property type="project" value="InterPro"/>
</dbReference>
<dbReference type="EC" id="6.3.4.4" evidence="1"/>
<evidence type="ECO:0000313" key="1">
    <source>
        <dbReference type="EMBL" id="EQD52099.1"/>
    </source>
</evidence>
<dbReference type="Gene3D" id="3.90.170.10">
    <property type="entry name" value="Adenylosuccinate Synthetase, subunit A, domain 3"/>
    <property type="match status" value="1"/>
</dbReference>
<keyword evidence="1" id="KW-0436">Ligase</keyword>
<organism evidence="1">
    <name type="scientific">mine drainage metagenome</name>
    <dbReference type="NCBI Taxonomy" id="410659"/>
    <lineage>
        <taxon>unclassified sequences</taxon>
        <taxon>metagenomes</taxon>
        <taxon>ecological metagenomes</taxon>
    </lineage>
</organism>
<comment type="caution">
    <text evidence="1">The sequence shown here is derived from an EMBL/GenBank/DDBJ whole genome shotgun (WGS) entry which is preliminary data.</text>
</comment>
<reference evidence="1" key="1">
    <citation type="submission" date="2013-08" db="EMBL/GenBank/DDBJ databases">
        <authorList>
            <person name="Mendez C."/>
            <person name="Richter M."/>
            <person name="Ferrer M."/>
            <person name="Sanchez J."/>
        </authorList>
    </citation>
    <scope>NUCLEOTIDE SEQUENCE</scope>
</reference>
<dbReference type="InterPro" id="IPR027417">
    <property type="entry name" value="P-loop_NTPase"/>
</dbReference>
<dbReference type="Pfam" id="PF00709">
    <property type="entry name" value="Adenylsucc_synt"/>
    <property type="match status" value="1"/>
</dbReference>
<dbReference type="GO" id="GO:0004019">
    <property type="term" value="F:adenylosuccinate synthase activity"/>
    <property type="evidence" value="ECO:0007669"/>
    <property type="project" value="UniProtKB-EC"/>
</dbReference>
<dbReference type="EMBL" id="AUZX01009371">
    <property type="protein sequence ID" value="EQD52099.1"/>
    <property type="molecule type" value="Genomic_DNA"/>
</dbReference>
<protein>
    <submittedName>
        <fullName evidence="1">Adenylosuccinate synthetase</fullName>
        <ecNumber evidence="1">6.3.4.4</ecNumber>
    </submittedName>
</protein>
<feature type="non-terminal residue" evidence="1">
    <location>
        <position position="1"/>
    </location>
</feature>
<dbReference type="AlphaFoldDB" id="T1BG53"/>
<accession>T1BG53</accession>
<dbReference type="GO" id="GO:0006164">
    <property type="term" value="P:purine nucleotide biosynthetic process"/>
    <property type="evidence" value="ECO:0007669"/>
    <property type="project" value="InterPro"/>
</dbReference>
<sequence length="60" mass="6330">CSTLGLRSKESLPRNAQAYIDRIESLAGVPVSLISTGAEREETIVLEHPFAPPLPIGTGA</sequence>